<proteinExistence type="predicted"/>
<dbReference type="EMBL" id="MH809529">
    <property type="protein sequence ID" value="AYH92011.1"/>
    <property type="molecule type" value="Genomic_DNA"/>
</dbReference>
<evidence type="ECO:0000313" key="1">
    <source>
        <dbReference type="EMBL" id="AYH92011.1"/>
    </source>
</evidence>
<protein>
    <submittedName>
        <fullName evidence="1">Uncharacterized protein</fullName>
    </submittedName>
</protein>
<evidence type="ECO:0000313" key="2">
    <source>
        <dbReference type="Proteomes" id="UP000273551"/>
    </source>
</evidence>
<dbReference type="Proteomes" id="UP000273551">
    <property type="component" value="Segment"/>
</dbReference>
<keyword evidence="2" id="KW-1185">Reference proteome</keyword>
<sequence>MIKTLNKEKEYYIMEKREAFASISITNTTALLITDIDEAGENVTYCVSVLDEAQAPKSHHAKISYTIKDNEPYFNSILGRMHLSEAMKITPVEI</sequence>
<dbReference type="KEGG" id="vg:55005464"/>
<accession>A0A3S7UNY3</accession>
<name>A0A3S7UNY3_9CAUD</name>
<dbReference type="GeneID" id="55005464"/>
<organism evidence="1 2">
    <name type="scientific">Lactobacillus phage Iacchus</name>
    <dbReference type="NCBI Taxonomy" id="2315483"/>
    <lineage>
        <taxon>Viruses</taxon>
        <taxon>Duplodnaviria</taxon>
        <taxon>Heunggongvirae</taxon>
        <taxon>Uroviricota</taxon>
        <taxon>Caudoviricetes</taxon>
        <taxon>Herelleviridae</taxon>
        <taxon>Harbinvirus</taxon>
        <taxon>Harbinvirus iacchus</taxon>
    </lineage>
</organism>
<reference evidence="1 2" key="1">
    <citation type="submission" date="2018-08" db="EMBL/GenBank/DDBJ databases">
        <title>Lactobacillus phages that infect wine-derived L. plantarum strains.</title>
        <authorList>
            <person name="Kyrkou I."/>
            <person name="Byth Carstens A."/>
            <person name="Ellegaard-Jensen L."/>
            <person name="Kot W."/>
            <person name="Hestbjerg Hansen L."/>
        </authorList>
    </citation>
    <scope>NUCLEOTIDE SEQUENCE [LARGE SCALE GENOMIC DNA]</scope>
</reference>
<dbReference type="RefSeq" id="YP_009814334.1">
    <property type="nucleotide sequence ID" value="NC_048084.1"/>
</dbReference>